<keyword evidence="2" id="KW-1185">Reference proteome</keyword>
<proteinExistence type="predicted"/>
<evidence type="ECO:0000313" key="2">
    <source>
        <dbReference type="Proteomes" id="UP001145114"/>
    </source>
</evidence>
<evidence type="ECO:0000313" key="1">
    <source>
        <dbReference type="EMBL" id="KAJ1679957.1"/>
    </source>
</evidence>
<organism evidence="1 2">
    <name type="scientific">Spiromyces aspiralis</name>
    <dbReference type="NCBI Taxonomy" id="68401"/>
    <lineage>
        <taxon>Eukaryota</taxon>
        <taxon>Fungi</taxon>
        <taxon>Fungi incertae sedis</taxon>
        <taxon>Zoopagomycota</taxon>
        <taxon>Kickxellomycotina</taxon>
        <taxon>Kickxellomycetes</taxon>
        <taxon>Kickxellales</taxon>
        <taxon>Kickxellaceae</taxon>
        <taxon>Spiromyces</taxon>
    </lineage>
</organism>
<comment type="caution">
    <text evidence="1">The sequence shown here is derived from an EMBL/GenBank/DDBJ whole genome shotgun (WGS) entry which is preliminary data.</text>
</comment>
<name>A0ACC1HU67_9FUNG</name>
<accession>A0ACC1HU67</accession>
<protein>
    <submittedName>
        <fullName evidence="1">rRNA-binding ribosome biosynthesis protein utp25</fullName>
    </submittedName>
</protein>
<reference evidence="1" key="1">
    <citation type="submission" date="2022-06" db="EMBL/GenBank/DDBJ databases">
        <title>Phylogenomic reconstructions and comparative analyses of Kickxellomycotina fungi.</title>
        <authorList>
            <person name="Reynolds N.K."/>
            <person name="Stajich J.E."/>
            <person name="Barry K."/>
            <person name="Grigoriev I.V."/>
            <person name="Crous P."/>
            <person name="Smith M.E."/>
        </authorList>
    </citation>
    <scope>NUCLEOTIDE SEQUENCE</scope>
    <source>
        <strain evidence="1">RSA 2271</strain>
    </source>
</reference>
<sequence>MYGEQIGADGYHSRVRKFANIAAQTFDYQQFGLVANLHLEAPNCNAFQRFLPTGPIALLPFPDAQANLVWSLPSTVVPALKALPDDLFSRLVNAAFALPASDISFLIDLAVANQSPDELEREMQWRWEVVPASDLSSALPPRATAITPRSRTTFPLRMLNADRYIGPYDRVALVGEAAHVMHPLAGLGLNAGLGDAEALEKVLAEALRAGEDLGDPIVLQKYNSKRYILDTVMQGSVDKIWRLFGVNSRSFSHLRSCGMNLIDRVPLFKPAKLTSRQRKQLREYGELDPTSGFGGDEAGNDLDSAISRALSNKMSRSLTEANRELKLKRIKTKHDKDSEAAVATFESEDEVSTNAGVASVPGGKLREERQNTYSKLLESLGTIGGGDNSLAATSSSEDEDSVGYDDSDDEEAIAAGERALGGDSDDDRAGSAQSEEEEDAASDSNMGSAAVGDKDSSEVSEEEGEGGNESELDGENENGDPYHRHFGNETADFAARVARVIKNDYHVTRLKGSDPYLHQVFYYNTAASKGGRDGDNKLLQSLSDDVVLSEIPVVRKLAKNWEAVEKPYLEAERGATMTPLQSRLFHMFSEYRDVFYANRTFRERQELMDAYALHSLNHILKTRRLVNKNNAKIAKAREAGKEIDDLRDQGFTRPKVLVVLPFRNSAFSFVQTICKLAGVEKVVKLDRFLEEFGVPSDEETGDDPKKPDEFNALFSGNIDDSFRIGIKIMPKAVQLYSPFYSSDIIVVSPLGLRLASGKKQQQEYDFLSSIEVLVMDQCDALLMQNWQHVKHLFKHLNHIPKSARDADFSRIRPWYLDGSMKYYRQTLFFSDFITPELQSLFNNSVAAATTTDSDNPTRRHKQQQREEMPASAFLNYAGKLRIRKLYPGVIADVIPQSQQTFTRLKVKNHLTAEDERFDYFVQNILPALQKSPERVPTLVFIPSYFDYVRVRNYMLDNELNFEEACEYSSPREVSRARTQFYHSRTDYLICTERFHFFHRYTIRGIRRIVFYGLPDHAHYYTEFLDMAVHSKPRAALGNDGSAGPSPAELSCTALFTTYDQLRLERIVGTRLTKQLLGSKNSQFTFT</sequence>
<gene>
    <name evidence="1" type="primary">UTP25</name>
    <name evidence="1" type="ORF">EV182_000969</name>
</gene>
<dbReference type="EMBL" id="JAMZIH010000097">
    <property type="protein sequence ID" value="KAJ1679957.1"/>
    <property type="molecule type" value="Genomic_DNA"/>
</dbReference>
<dbReference type="Proteomes" id="UP001145114">
    <property type="component" value="Unassembled WGS sequence"/>
</dbReference>